<feature type="region of interest" description="Disordered" evidence="1">
    <location>
        <begin position="1"/>
        <end position="52"/>
    </location>
</feature>
<organism evidence="2 3">
    <name type="scientific">Clydaea vesicula</name>
    <dbReference type="NCBI Taxonomy" id="447962"/>
    <lineage>
        <taxon>Eukaryota</taxon>
        <taxon>Fungi</taxon>
        <taxon>Fungi incertae sedis</taxon>
        <taxon>Chytridiomycota</taxon>
        <taxon>Chytridiomycota incertae sedis</taxon>
        <taxon>Chytridiomycetes</taxon>
        <taxon>Lobulomycetales</taxon>
        <taxon>Lobulomycetaceae</taxon>
        <taxon>Clydaea</taxon>
    </lineage>
</organism>
<evidence type="ECO:0000313" key="3">
    <source>
        <dbReference type="Proteomes" id="UP001211065"/>
    </source>
</evidence>
<sequence>MLNGTSKNRNKDERLNLIIIPTPTTTVESADYGNSPNSSKRGSTSSQNSTSINKMQLRNIKNSVNLISTKPSDAKSKKSSASPQIRSPVYFREIKEVNMSHASSPTYSDYLKRRNGSISSQSSTQIKNFFGRKHSISSGNSKLSSTVIPYSHKTLRQHCLACMMQKDGLNKKSYLNQTTSSINKTRKKWVPPGMVPLGPPLVDSSTYDSPVRLNFSSKWRPFSRPLPEKVGYLTTKTDLFDKRKILNKKKSIIGEEPKKIIQDIYEEIHEEIVEYCTHHDHYHSSPDNFTLFNDLNSEFGSESTFQEDDRDSVSSSTNFVLRNHTFENFVSIKSATNKALDFEESNSFHNEFQLSTKPDFVESEFYNNFDVHTKADTLSSSNVGSIEEFQVPAINAICDSQNEFITVLNEVDNIEINGEVNKILLEVDIDLENKNVTEEVVFDFAVNEKESVFENVKIKCFEEQFDNNQSVQNFDGVSFTSPTEDESGYSQIQIAADISNLPTHSQCEVVISENLKAVEINHNIPLKKSIEVLNPPENHVAVDIFDNLLDNFFLLGDSKPSNDLNVEVQSLANEDSINEAFKINSKEDNLEMSSSVNSALASIKCEKIVDELHQVEENGSSINSLDFVYLPILENGTSTCSLSEKINNELLIEKSNSFNSTVAKSQIDELEDSFFSNVPIEKLLMETKTITHDLNNNATADEAINLTQVTKYLDSAGNNPMHDDLLDTPHSVAYNFMDDTALSYSRIYMAESEDASTPESCLVSRSEPEKELRVSSPGCNKVRIADCTLFVASVEEKDKITELEISDANEGSLQSRNIEVTSYTPDLNKSLCLVQKELVLTDDTNQSISSYELLQQASVSSRSGVFDTPFVEINDEEIDSKEKKPSNILEESSLDDSPHSNAVNSDQKNIEVSLLINVETETSIESPSLFRSFVSKFVNSVDNSAIEDDDVTKSAEVDEKDEFPALTPFEPVLAGQNSLVDKSKVAECIRAEEVTVNSVAKGSSDVHKDFLKVKVEKRTSHDDITFLQECKDEENFHSDDPDTVKHTEETSHFNAILSAGGLVGSAIASSLTATAASKVTMGVVGGVASGLASAGAVSALATIGTASVGLASIGLGIAYLHSGEEQASSQLSKEQCISVGAAEDVDIRGKEKQTELTPKQKFSELHDNTISQSYPHYQNGENDEKTNFSVLHHSVSKKFETDLISHNYENGMKFERVASDKSDNAIKVETGTLYQKEGKRTKIETDTVGKIYSESENIECKEDFPTSVLTTATSVNCFPQLLAEDVISATIVVPAATEINVKKRGQQKVLTSGSVISQLIFLNLYLKQGSDKMQLSNGSLLLDVSAGSLPQRLCDTVYESQINSSMVMKKNVVGELPIVTDSNLDLETNSSDAANVNSLQAVHNTMENSILIEPNAAVTTLYNADTIEDNNHLAINEKLHDYFREEICDQTQQSKTFENVLSDTDSQEKKLYESNIHPSLGNEVNYDFQIERKKEGTNNKDTYNPELQIIHDFLLPVVQLAAKPLIFRQDSWNSTEGSIEYDGDGNIINAYENTKRISRTASEVSSVKSSESSINTKQKSSLLNNRHHKKSTSSLSDFSNTSAGSGANQEWNSWRKSIKKRKPSFDVTDLTSLTVAIPSKVLKLEANFKLLQKLQRLLPEMVKGNRPVPPTPFRAAKQSYIQTAQGLYRLGEEICKNWLPICKTCSDVTLKNHLLTSLLKVETLSAQMKAVVSISASDTFDFDESGTVLSCSKNLMETCQKACEDLHAAKLRINGNS</sequence>
<feature type="region of interest" description="Disordered" evidence="1">
    <location>
        <begin position="877"/>
        <end position="904"/>
    </location>
</feature>
<gene>
    <name evidence="2" type="ORF">HK099_004435</name>
</gene>
<feature type="compositionally biased region" description="Low complexity" evidence="1">
    <location>
        <begin position="1562"/>
        <end position="1573"/>
    </location>
</feature>
<name>A0AAD5U2D7_9FUNG</name>
<dbReference type="EMBL" id="JADGJW010000311">
    <property type="protein sequence ID" value="KAJ3220218.1"/>
    <property type="molecule type" value="Genomic_DNA"/>
</dbReference>
<dbReference type="Gene3D" id="1.20.120.230">
    <property type="entry name" value="Alpha-catenin/vinculin-like"/>
    <property type="match status" value="1"/>
</dbReference>
<accession>A0AAD5U2D7</accession>
<dbReference type="Proteomes" id="UP001211065">
    <property type="component" value="Unassembled WGS sequence"/>
</dbReference>
<evidence type="ECO:0000256" key="1">
    <source>
        <dbReference type="SAM" id="MobiDB-lite"/>
    </source>
</evidence>
<feature type="region of interest" description="Disordered" evidence="1">
    <location>
        <begin position="1562"/>
        <end position="1611"/>
    </location>
</feature>
<proteinExistence type="predicted"/>
<feature type="compositionally biased region" description="Polar residues" evidence="1">
    <location>
        <begin position="32"/>
        <end position="52"/>
    </location>
</feature>
<feature type="compositionally biased region" description="Polar residues" evidence="1">
    <location>
        <begin position="1574"/>
        <end position="1584"/>
    </location>
</feature>
<protein>
    <submittedName>
        <fullName evidence="2">Uncharacterized protein</fullName>
    </submittedName>
</protein>
<feature type="compositionally biased region" description="Low complexity" evidence="1">
    <location>
        <begin position="1592"/>
        <end position="1602"/>
    </location>
</feature>
<comment type="caution">
    <text evidence="2">The sequence shown here is derived from an EMBL/GenBank/DDBJ whole genome shotgun (WGS) entry which is preliminary data.</text>
</comment>
<keyword evidence="3" id="KW-1185">Reference proteome</keyword>
<evidence type="ECO:0000313" key="2">
    <source>
        <dbReference type="EMBL" id="KAJ3220218.1"/>
    </source>
</evidence>
<reference evidence="2" key="1">
    <citation type="submission" date="2020-05" db="EMBL/GenBank/DDBJ databases">
        <title>Phylogenomic resolution of chytrid fungi.</title>
        <authorList>
            <person name="Stajich J.E."/>
            <person name="Amses K."/>
            <person name="Simmons R."/>
            <person name="Seto K."/>
            <person name="Myers J."/>
            <person name="Bonds A."/>
            <person name="Quandt C.A."/>
            <person name="Barry K."/>
            <person name="Liu P."/>
            <person name="Grigoriev I."/>
            <person name="Longcore J.E."/>
            <person name="James T.Y."/>
        </authorList>
    </citation>
    <scope>NUCLEOTIDE SEQUENCE</scope>
    <source>
        <strain evidence="2">JEL0476</strain>
    </source>
</reference>